<sequence>MTQGNNNIILGFDTSCYTTSIAAITLNKEIILNEKIILKVKKDNKGLRQSEAVFQHVNNMGEMSQVINNKLKNYNIVGICASTKPRPVDNSYMPVFSVGYNFAKLLSSANSCPFYETTHQENHIESSLFNNDLENKERFLAVHMSGGTTEILLVEKKNASYNIEIVGGSLDVSFGQLVDRLGVKLNYNFPCGKYIDENALRCKEKIQNGLKTSVREGYMNLSGIENQMNKIINDYDKEYLSKILLDTLVRSMYKSLTYICEKYDLREVLFGGGVSASKYIKKELSEKLKREGIKAYFTDREYATDNGVGCAIIGLNQMKNY</sequence>
<dbReference type="EMBL" id="JWHR01000086">
    <property type="protein sequence ID" value="KHS57232.1"/>
    <property type="molecule type" value="Genomic_DNA"/>
</dbReference>
<evidence type="ECO:0000256" key="2">
    <source>
        <dbReference type="ARBA" id="ARBA00022679"/>
    </source>
</evidence>
<dbReference type="RefSeq" id="WP_039679646.1">
    <property type="nucleotide sequence ID" value="NZ_JAWGXO010000001.1"/>
</dbReference>
<gene>
    <name evidence="8" type="ORF">QX51_09335</name>
</gene>
<dbReference type="Proteomes" id="UP000031189">
    <property type="component" value="Unassembled WGS sequence"/>
</dbReference>
<proteinExistence type="predicted"/>
<keyword evidence="4" id="KW-0479">Metal-binding</keyword>
<comment type="catalytic activity">
    <reaction evidence="6">
        <text>L-threonylcarbamoyladenylate + adenosine(37) in tRNA = N(6)-L-threonylcarbamoyladenosine(37) in tRNA + AMP + H(+)</text>
        <dbReference type="Rhea" id="RHEA:37059"/>
        <dbReference type="Rhea" id="RHEA-COMP:10162"/>
        <dbReference type="Rhea" id="RHEA-COMP:10163"/>
        <dbReference type="ChEBI" id="CHEBI:15378"/>
        <dbReference type="ChEBI" id="CHEBI:73682"/>
        <dbReference type="ChEBI" id="CHEBI:74411"/>
        <dbReference type="ChEBI" id="CHEBI:74418"/>
        <dbReference type="ChEBI" id="CHEBI:456215"/>
        <dbReference type="EC" id="2.3.1.234"/>
    </reaction>
</comment>
<dbReference type="GO" id="GO:0008033">
    <property type="term" value="P:tRNA processing"/>
    <property type="evidence" value="ECO:0007669"/>
    <property type="project" value="UniProtKB-KW"/>
</dbReference>
<evidence type="ECO:0000313" key="8">
    <source>
        <dbReference type="EMBL" id="KHS57232.1"/>
    </source>
</evidence>
<evidence type="ECO:0000313" key="9">
    <source>
        <dbReference type="Proteomes" id="UP000031189"/>
    </source>
</evidence>
<dbReference type="PRINTS" id="PR00789">
    <property type="entry name" value="OSIALOPTASE"/>
</dbReference>
<dbReference type="AlphaFoldDB" id="A0A0B3W4B3"/>
<dbReference type="Gene3D" id="3.30.420.40">
    <property type="match status" value="2"/>
</dbReference>
<dbReference type="EC" id="2.3.1.234" evidence="1"/>
<dbReference type="Pfam" id="PF00814">
    <property type="entry name" value="TsaD"/>
    <property type="match status" value="1"/>
</dbReference>
<dbReference type="OrthoDB" id="1675500at2"/>
<keyword evidence="3" id="KW-0819">tRNA processing</keyword>
<dbReference type="PANTHER" id="PTHR11735:SF11">
    <property type="entry name" value="TRNA THREONYLCARBAMOYLADENOSINE BIOSYNTHESIS PROTEIN TSAB"/>
    <property type="match status" value="1"/>
</dbReference>
<dbReference type="STRING" id="1577792.QX51_09335"/>
<comment type="caution">
    <text evidence="8">The sequence shown here is derived from an EMBL/GenBank/DDBJ whole genome shotgun (WGS) entry which is preliminary data.</text>
</comment>
<dbReference type="InterPro" id="IPR000905">
    <property type="entry name" value="Gcp-like_dom"/>
</dbReference>
<organism evidence="8 9">
    <name type="scientific">Terrisporobacter othiniensis</name>
    <dbReference type="NCBI Taxonomy" id="1577792"/>
    <lineage>
        <taxon>Bacteria</taxon>
        <taxon>Bacillati</taxon>
        <taxon>Bacillota</taxon>
        <taxon>Clostridia</taxon>
        <taxon>Peptostreptococcales</taxon>
        <taxon>Peptostreptococcaceae</taxon>
        <taxon>Terrisporobacter</taxon>
    </lineage>
</organism>
<dbReference type="InterPro" id="IPR017861">
    <property type="entry name" value="KAE1/TsaD"/>
</dbReference>
<reference evidence="8 9" key="1">
    <citation type="submission" date="2014-12" db="EMBL/GenBank/DDBJ databases">
        <title>Draft genome sequence of Terrisporobacter sp. 08-306576, isolated from the blood culture of a bacteremia patient.</title>
        <authorList>
            <person name="Lund L.C."/>
            <person name="Sydenham T.V."/>
            <person name="Hogh S.V."/>
            <person name="Skov M.N."/>
            <person name="Kemp M."/>
            <person name="Justesen U.S."/>
        </authorList>
    </citation>
    <scope>NUCLEOTIDE SEQUENCE [LARGE SCALE GENOMIC DNA]</scope>
    <source>
        <strain evidence="8 9">08-306576</strain>
    </source>
</reference>
<dbReference type="InterPro" id="IPR043129">
    <property type="entry name" value="ATPase_NBD"/>
</dbReference>
<evidence type="ECO:0000256" key="6">
    <source>
        <dbReference type="ARBA" id="ARBA00048117"/>
    </source>
</evidence>
<dbReference type="GO" id="GO:0046872">
    <property type="term" value="F:metal ion binding"/>
    <property type="evidence" value="ECO:0007669"/>
    <property type="project" value="UniProtKB-KW"/>
</dbReference>
<evidence type="ECO:0000256" key="3">
    <source>
        <dbReference type="ARBA" id="ARBA00022694"/>
    </source>
</evidence>
<keyword evidence="5" id="KW-0012">Acyltransferase</keyword>
<dbReference type="SUPFAM" id="SSF53067">
    <property type="entry name" value="Actin-like ATPase domain"/>
    <property type="match status" value="1"/>
</dbReference>
<name>A0A0B3W4B3_9FIRM</name>
<protein>
    <recommendedName>
        <fullName evidence="1">N(6)-L-threonylcarbamoyladenine synthase</fullName>
        <ecNumber evidence="1">2.3.1.234</ecNumber>
    </recommendedName>
</protein>
<evidence type="ECO:0000256" key="5">
    <source>
        <dbReference type="ARBA" id="ARBA00023315"/>
    </source>
</evidence>
<dbReference type="GO" id="GO:0005829">
    <property type="term" value="C:cytosol"/>
    <property type="evidence" value="ECO:0007669"/>
    <property type="project" value="TreeGrafter"/>
</dbReference>
<accession>A0A0B3W4B3</accession>
<dbReference type="GO" id="GO:0061711">
    <property type="term" value="F:tRNA N(6)-L-threonylcarbamoyladenine synthase activity"/>
    <property type="evidence" value="ECO:0007669"/>
    <property type="project" value="UniProtKB-EC"/>
</dbReference>
<dbReference type="PANTHER" id="PTHR11735">
    <property type="entry name" value="TRNA N6-ADENOSINE THREONYLCARBAMOYLTRANSFERASE"/>
    <property type="match status" value="1"/>
</dbReference>
<evidence type="ECO:0000259" key="7">
    <source>
        <dbReference type="Pfam" id="PF00814"/>
    </source>
</evidence>
<keyword evidence="9" id="KW-1185">Reference proteome</keyword>
<keyword evidence="2" id="KW-0808">Transferase</keyword>
<evidence type="ECO:0000256" key="4">
    <source>
        <dbReference type="ARBA" id="ARBA00022723"/>
    </source>
</evidence>
<evidence type="ECO:0000256" key="1">
    <source>
        <dbReference type="ARBA" id="ARBA00012156"/>
    </source>
</evidence>
<feature type="domain" description="Gcp-like" evidence="7">
    <location>
        <begin position="97"/>
        <end position="308"/>
    </location>
</feature>